<gene>
    <name evidence="3" type="ORF">IPOD504_LOCUS12081</name>
</gene>
<feature type="signal peptide" evidence="2">
    <location>
        <begin position="1"/>
        <end position="22"/>
    </location>
</feature>
<organism evidence="3 4">
    <name type="scientific">Iphiclides podalirius</name>
    <name type="common">scarce swallowtail</name>
    <dbReference type="NCBI Taxonomy" id="110791"/>
    <lineage>
        <taxon>Eukaryota</taxon>
        <taxon>Metazoa</taxon>
        <taxon>Ecdysozoa</taxon>
        <taxon>Arthropoda</taxon>
        <taxon>Hexapoda</taxon>
        <taxon>Insecta</taxon>
        <taxon>Pterygota</taxon>
        <taxon>Neoptera</taxon>
        <taxon>Endopterygota</taxon>
        <taxon>Lepidoptera</taxon>
        <taxon>Glossata</taxon>
        <taxon>Ditrysia</taxon>
        <taxon>Papilionoidea</taxon>
        <taxon>Papilionidae</taxon>
        <taxon>Papilioninae</taxon>
        <taxon>Iphiclides</taxon>
    </lineage>
</organism>
<evidence type="ECO:0000256" key="2">
    <source>
        <dbReference type="SAM" id="SignalP"/>
    </source>
</evidence>
<sequence>MTGISAYLYCLCGVVAFTKVAAWTIDLEEVRKFFDDQRRKELEQHLSRHEDSYDYGGLVDGRSGDHYADGYAYESYMERKVHGIVRNGTEYLDGLKLAIENFKLTVENCSRANFTQYPGLSWNGTTLGSWNSSWVQGLDSNPSWPQILNISAAMLGLNSSNPLPPVGSTLPGEGLDRGRCANATREREKVRRLADLALWTTRQLQDRAMKGSYEGHDDEEIELLVRLAWFLEQLAQVTGFDPNADKFVKEKGASSERDRQRSSTEAPLNPLALPVPEEVKLQMISCLQQNSSVPATERCAIPVQLPPLLRMALSIPENNDSVPLKSSNATSDSDTGPSTSSPPSLETLDTVEDNQMSKLAPFRGAVKSVRKRSLSDVDEPALKKRSARDDVHRPLFDEYSKAKFGVHPVEHSRRLKDKSFRNDGLKSVRRRSVGYDRLTIRESEDPMQDISYYVKNKPGTNRRPSAVGAAEARLALERIFQTGNIEVVRRYGANYNPLVPSPFYFGVIKTISDI</sequence>
<feature type="region of interest" description="Disordered" evidence="1">
    <location>
        <begin position="249"/>
        <end position="271"/>
    </location>
</feature>
<evidence type="ECO:0000256" key="1">
    <source>
        <dbReference type="SAM" id="MobiDB-lite"/>
    </source>
</evidence>
<feature type="region of interest" description="Disordered" evidence="1">
    <location>
        <begin position="320"/>
        <end position="348"/>
    </location>
</feature>
<feature type="compositionally biased region" description="Low complexity" evidence="1">
    <location>
        <begin position="330"/>
        <end position="348"/>
    </location>
</feature>
<keyword evidence="2" id="KW-0732">Signal</keyword>
<keyword evidence="4" id="KW-1185">Reference proteome</keyword>
<feature type="non-terminal residue" evidence="3">
    <location>
        <position position="514"/>
    </location>
</feature>
<protein>
    <submittedName>
        <fullName evidence="3">Uncharacterized protein</fullName>
    </submittedName>
</protein>
<feature type="chain" id="PRO_5046104354" evidence="2">
    <location>
        <begin position="23"/>
        <end position="514"/>
    </location>
</feature>
<name>A0ABN8IP86_9NEOP</name>
<feature type="compositionally biased region" description="Polar residues" evidence="1">
    <location>
        <begin position="320"/>
        <end position="329"/>
    </location>
</feature>
<dbReference type="Proteomes" id="UP000837857">
    <property type="component" value="Chromosome 29"/>
</dbReference>
<evidence type="ECO:0000313" key="4">
    <source>
        <dbReference type="Proteomes" id="UP000837857"/>
    </source>
</evidence>
<feature type="compositionally biased region" description="Basic and acidic residues" evidence="1">
    <location>
        <begin position="249"/>
        <end position="262"/>
    </location>
</feature>
<dbReference type="EMBL" id="OW152841">
    <property type="protein sequence ID" value="CAH2062554.1"/>
    <property type="molecule type" value="Genomic_DNA"/>
</dbReference>
<proteinExistence type="predicted"/>
<reference evidence="3" key="1">
    <citation type="submission" date="2022-03" db="EMBL/GenBank/DDBJ databases">
        <authorList>
            <person name="Martin H S."/>
        </authorList>
    </citation>
    <scope>NUCLEOTIDE SEQUENCE</scope>
</reference>
<accession>A0ABN8IP86</accession>
<evidence type="ECO:0000313" key="3">
    <source>
        <dbReference type="EMBL" id="CAH2062554.1"/>
    </source>
</evidence>